<evidence type="ECO:0000313" key="5">
    <source>
        <dbReference type="Proteomes" id="UP000424752"/>
    </source>
</evidence>
<accession>A0A6L6GNI6</accession>
<dbReference type="PANTHER" id="PTHR31793:SF27">
    <property type="entry name" value="NOVEL THIOESTERASE SUPERFAMILY DOMAIN AND SAPOSIN A-TYPE DOMAIN CONTAINING PROTEIN (0610012H03RIK)"/>
    <property type="match status" value="1"/>
</dbReference>
<evidence type="ECO:0000313" key="3">
    <source>
        <dbReference type="EMBL" id="MTD26909.1"/>
    </source>
</evidence>
<keyword evidence="6" id="KW-1185">Reference proteome</keyword>
<dbReference type="PANTHER" id="PTHR31793">
    <property type="entry name" value="4-HYDROXYBENZOYL-COA THIOESTERASE FAMILY MEMBER"/>
    <property type="match status" value="1"/>
</dbReference>
<protein>
    <submittedName>
        <fullName evidence="4">Acyl-CoA thioesterase</fullName>
    </submittedName>
</protein>
<evidence type="ECO:0000313" key="6">
    <source>
        <dbReference type="Proteomes" id="UP000480164"/>
    </source>
</evidence>
<dbReference type="Gene3D" id="3.10.129.10">
    <property type="entry name" value="Hotdog Thioesterase"/>
    <property type="match status" value="1"/>
</dbReference>
<evidence type="ECO:0000256" key="2">
    <source>
        <dbReference type="ARBA" id="ARBA00022801"/>
    </source>
</evidence>
<evidence type="ECO:0000256" key="1">
    <source>
        <dbReference type="ARBA" id="ARBA00005953"/>
    </source>
</evidence>
<name>A0A6I6EK90_9GAMM</name>
<dbReference type="RefSeq" id="WP_154752197.1">
    <property type="nucleotide sequence ID" value="NZ_CP046509.1"/>
</dbReference>
<proteinExistence type="inferred from homology"/>
<comment type="similarity">
    <text evidence="1">Belongs to the 4-hydroxybenzoyl-CoA thioesterase family.</text>
</comment>
<dbReference type="AlphaFoldDB" id="A0A6I6EK90"/>
<dbReference type="SUPFAM" id="SSF54637">
    <property type="entry name" value="Thioesterase/thiol ester dehydrase-isomerase"/>
    <property type="match status" value="1"/>
</dbReference>
<dbReference type="GO" id="GO:0047617">
    <property type="term" value="F:fatty acyl-CoA hydrolase activity"/>
    <property type="evidence" value="ECO:0007669"/>
    <property type="project" value="TreeGrafter"/>
</dbReference>
<accession>A0A6I6EK90</accession>
<dbReference type="Proteomes" id="UP000480164">
    <property type="component" value="Unassembled WGS sequence"/>
</dbReference>
<dbReference type="EMBL" id="CP046509">
    <property type="protein sequence ID" value="QGU88475.1"/>
    <property type="molecule type" value="Genomic_DNA"/>
</dbReference>
<dbReference type="Proteomes" id="UP000424752">
    <property type="component" value="Chromosome"/>
</dbReference>
<dbReference type="Pfam" id="PF13279">
    <property type="entry name" value="4HBT_2"/>
    <property type="match status" value="1"/>
</dbReference>
<dbReference type="KEGG" id="erwi:GN242_15170"/>
<evidence type="ECO:0000313" key="4">
    <source>
        <dbReference type="EMBL" id="QGU88475.1"/>
    </source>
</evidence>
<sequence>MRRFPWRDSQYCLDGSPAPAPLEFEVERIARFDEVDALAIVWHGHYASYFEDARVALGEHFGIGYSTLKRELTPAPIKQLYVNYHLPLEFGERCRILVRLHWCEAARMNMSYQIINNRSEKVASGFTVQMFAQPGGGYLIEQPAFYAEFCQRWKQGQLTNGFTR</sequence>
<dbReference type="EMBL" id="WLZX01000002">
    <property type="protein sequence ID" value="MTD26909.1"/>
    <property type="molecule type" value="Genomic_DNA"/>
</dbReference>
<dbReference type="InterPro" id="IPR029069">
    <property type="entry name" value="HotDog_dom_sf"/>
</dbReference>
<keyword evidence="2" id="KW-0378">Hydrolase</keyword>
<dbReference type="InterPro" id="IPR050563">
    <property type="entry name" value="4-hydroxybenzoyl-CoA_TE"/>
</dbReference>
<organism evidence="4 5">
    <name type="scientific">Erwinia sorbitola</name>
    <dbReference type="NCBI Taxonomy" id="2681984"/>
    <lineage>
        <taxon>Bacteria</taxon>
        <taxon>Pseudomonadati</taxon>
        <taxon>Pseudomonadota</taxon>
        <taxon>Gammaproteobacteria</taxon>
        <taxon>Enterobacterales</taxon>
        <taxon>Erwiniaceae</taxon>
        <taxon>Erwinia</taxon>
    </lineage>
</organism>
<dbReference type="CDD" id="cd00586">
    <property type="entry name" value="4HBT"/>
    <property type="match status" value="1"/>
</dbReference>
<reference evidence="3 6" key="1">
    <citation type="submission" date="2019-11" db="EMBL/GenBank/DDBJ databases">
        <title>Erwinia sp. nov., isolated from feces of birds in Tibet plateau of China.</title>
        <authorList>
            <person name="Ge Y."/>
        </authorList>
    </citation>
    <scope>NUCLEOTIDE SEQUENCE [LARGE SCALE GENOMIC DNA]</scope>
    <source>
        <strain evidence="3 6">J316</strain>
    </source>
</reference>
<reference evidence="4 5" key="2">
    <citation type="submission" date="2019-12" db="EMBL/GenBank/DDBJ databases">
        <title>Erwinia sp. nov., isolated from droppings of birds in the Qinghai-Tiebt plateau of China.</title>
        <authorList>
            <person name="Ge Y."/>
        </authorList>
    </citation>
    <scope>NUCLEOTIDE SEQUENCE [LARGE SCALE GENOMIC DNA]</scope>
    <source>
        <strain evidence="4 5">J780</strain>
    </source>
</reference>
<gene>
    <name evidence="3" type="ORF">GK011_08160</name>
    <name evidence="4" type="ORF">GN242_15170</name>
</gene>